<dbReference type="InterPro" id="IPR007037">
    <property type="entry name" value="SIP_rossman_dom"/>
</dbReference>
<feature type="domain" description="SIP-like Rossmann fold" evidence="1">
    <location>
        <begin position="13"/>
        <end position="105"/>
    </location>
</feature>
<sequence>MASRMRKREPEAPRVLFAGDTGDLAVIRSKLEACPADAVGLVLIEACNALQIAPLGAPAGVGVHWVFRERASGVAPRGEALIAAVDHWLGEWMRPEGGVELDVWLGARGSSLVDAYARDLEREASARSAHSGTLQ</sequence>
<evidence type="ECO:0000313" key="3">
    <source>
        <dbReference type="Proteomes" id="UP000431080"/>
    </source>
</evidence>
<reference evidence="2 3" key="1">
    <citation type="submission" date="2019-10" db="EMBL/GenBank/DDBJ databases">
        <authorList>
            <person name="Nie G."/>
            <person name="Ming H."/>
            <person name="Yi B."/>
        </authorList>
    </citation>
    <scope>NUCLEOTIDE SEQUENCE [LARGE SCALE GENOMIC DNA]</scope>
    <source>
        <strain evidence="2 3">CFH 90414</strain>
    </source>
</reference>
<dbReference type="Proteomes" id="UP000431080">
    <property type="component" value="Unassembled WGS sequence"/>
</dbReference>
<comment type="caution">
    <text evidence="2">The sequence shown here is derived from an EMBL/GenBank/DDBJ whole genome shotgun (WGS) entry which is preliminary data.</text>
</comment>
<accession>A0A6I2FM57</accession>
<dbReference type="Gene3D" id="3.40.50.80">
    <property type="entry name" value="Nucleotide-binding domain of ferredoxin-NADP reductase (FNR) module"/>
    <property type="match status" value="1"/>
</dbReference>
<dbReference type="AlphaFoldDB" id="A0A6I2FM57"/>
<dbReference type="EMBL" id="WJIF01000016">
    <property type="protein sequence ID" value="MRG61698.1"/>
    <property type="molecule type" value="Genomic_DNA"/>
</dbReference>
<evidence type="ECO:0000259" key="1">
    <source>
        <dbReference type="Pfam" id="PF04954"/>
    </source>
</evidence>
<organism evidence="2 3">
    <name type="scientific">Agromyces agglutinans</name>
    <dbReference type="NCBI Taxonomy" id="2662258"/>
    <lineage>
        <taxon>Bacteria</taxon>
        <taxon>Bacillati</taxon>
        <taxon>Actinomycetota</taxon>
        <taxon>Actinomycetes</taxon>
        <taxon>Micrococcales</taxon>
        <taxon>Microbacteriaceae</taxon>
        <taxon>Agromyces</taxon>
    </lineage>
</organism>
<dbReference type="RefSeq" id="WP_153686080.1">
    <property type="nucleotide sequence ID" value="NZ_WJIF01000016.1"/>
</dbReference>
<name>A0A6I2FM57_9MICO</name>
<proteinExistence type="predicted"/>
<gene>
    <name evidence="2" type="ORF">GE115_17705</name>
</gene>
<dbReference type="Pfam" id="PF04954">
    <property type="entry name" value="SIP"/>
    <property type="match status" value="1"/>
</dbReference>
<evidence type="ECO:0000313" key="2">
    <source>
        <dbReference type="EMBL" id="MRG61698.1"/>
    </source>
</evidence>
<keyword evidence="3" id="KW-1185">Reference proteome</keyword>
<protein>
    <recommendedName>
        <fullName evidence="1">SIP-like Rossmann fold domain-containing protein</fullName>
    </recommendedName>
</protein>
<dbReference type="InterPro" id="IPR039261">
    <property type="entry name" value="FNR_nucleotide-bd"/>
</dbReference>